<dbReference type="Proteomes" id="UP000653305">
    <property type="component" value="Unassembled WGS sequence"/>
</dbReference>
<dbReference type="SUPFAM" id="SSF54626">
    <property type="entry name" value="Chalcone isomerase"/>
    <property type="match status" value="1"/>
</dbReference>
<dbReference type="OrthoDB" id="18193at2759"/>
<comment type="caution">
    <text evidence="1">The sequence shown here is derived from an EMBL/GenBank/DDBJ whole genome shotgun (WGS) entry which is preliminary data.</text>
</comment>
<organism evidence="1 2">
    <name type="scientific">Phtheirospermum japonicum</name>
    <dbReference type="NCBI Taxonomy" id="374723"/>
    <lineage>
        <taxon>Eukaryota</taxon>
        <taxon>Viridiplantae</taxon>
        <taxon>Streptophyta</taxon>
        <taxon>Embryophyta</taxon>
        <taxon>Tracheophyta</taxon>
        <taxon>Spermatophyta</taxon>
        <taxon>Magnoliopsida</taxon>
        <taxon>eudicotyledons</taxon>
        <taxon>Gunneridae</taxon>
        <taxon>Pentapetalae</taxon>
        <taxon>asterids</taxon>
        <taxon>lamiids</taxon>
        <taxon>Lamiales</taxon>
        <taxon>Orobanchaceae</taxon>
        <taxon>Orobanchaceae incertae sedis</taxon>
        <taxon>Phtheirospermum</taxon>
    </lineage>
</organism>
<dbReference type="EMBL" id="BMAC01000275">
    <property type="protein sequence ID" value="GFP92296.1"/>
    <property type="molecule type" value="Genomic_DNA"/>
</dbReference>
<dbReference type="Gene3D" id="3.50.70.10">
    <property type="match status" value="1"/>
</dbReference>
<dbReference type="InterPro" id="IPR044228">
    <property type="entry name" value="FAP1"/>
</dbReference>
<dbReference type="AlphaFoldDB" id="A0A830BZL9"/>
<proteinExistence type="predicted"/>
<dbReference type="InterPro" id="IPR016088">
    <property type="entry name" value="Chalcone_isomerase_3-sand"/>
</dbReference>
<protein>
    <submittedName>
        <fullName evidence="1">Fatty-acid-binding protein 1</fullName>
    </submittedName>
</protein>
<dbReference type="PANTHER" id="PTHR47589:SF5">
    <property type="entry name" value="CHALCONE ISOMERASE DOMAIN-CONTAINING PROTEIN"/>
    <property type="match status" value="1"/>
</dbReference>
<keyword evidence="2" id="KW-1185">Reference proteome</keyword>
<accession>A0A830BZL9</accession>
<sequence>MRLERRKTLNGFTSQFRDEYKIPKGSIIDLSKERGHVLRTLIDGKEVGSIQSKLLCRSILDLYIGNEPFDQKAKEDVEMNLAALIGK</sequence>
<dbReference type="GO" id="GO:0016872">
    <property type="term" value="F:intramolecular lyase activity"/>
    <property type="evidence" value="ECO:0007669"/>
    <property type="project" value="InterPro"/>
</dbReference>
<dbReference type="PANTHER" id="PTHR47589">
    <property type="entry name" value="FATTY-ACID-BINDING PROTEIN 1"/>
    <property type="match status" value="1"/>
</dbReference>
<dbReference type="GO" id="GO:0005504">
    <property type="term" value="F:fatty acid binding"/>
    <property type="evidence" value="ECO:0007669"/>
    <property type="project" value="TreeGrafter"/>
</dbReference>
<dbReference type="GO" id="GO:0006631">
    <property type="term" value="P:fatty acid metabolic process"/>
    <property type="evidence" value="ECO:0007669"/>
    <property type="project" value="TreeGrafter"/>
</dbReference>
<gene>
    <name evidence="1" type="ORF">PHJA_001373700</name>
</gene>
<evidence type="ECO:0000313" key="1">
    <source>
        <dbReference type="EMBL" id="GFP92296.1"/>
    </source>
</evidence>
<name>A0A830BZL9_9LAMI</name>
<dbReference type="InterPro" id="IPR036298">
    <property type="entry name" value="Chalcone_isomerase_sf"/>
</dbReference>
<dbReference type="GO" id="GO:0009570">
    <property type="term" value="C:chloroplast stroma"/>
    <property type="evidence" value="ECO:0007669"/>
    <property type="project" value="TreeGrafter"/>
</dbReference>
<evidence type="ECO:0000313" key="2">
    <source>
        <dbReference type="Proteomes" id="UP000653305"/>
    </source>
</evidence>
<reference evidence="1" key="1">
    <citation type="submission" date="2020-07" db="EMBL/GenBank/DDBJ databases">
        <title>Ethylene signaling mediates host invasion by parasitic plants.</title>
        <authorList>
            <person name="Yoshida S."/>
        </authorList>
    </citation>
    <scope>NUCLEOTIDE SEQUENCE</scope>
    <source>
        <strain evidence="1">Okayama</strain>
    </source>
</reference>